<keyword evidence="3" id="KW-1185">Reference proteome</keyword>
<evidence type="ECO:0000313" key="3">
    <source>
        <dbReference type="Proteomes" id="UP000014071"/>
    </source>
</evidence>
<accession>R9PJB5</accession>
<reference evidence="3" key="1">
    <citation type="journal article" date="2013" name="Genome Announc.">
        <title>Draft genome sequence of the basidiomycetous yeast-like fungus Pseudozyma hubeiensis SY62, which produces an abundant amount of the biosurfactant mannosylerythritol lipids.</title>
        <authorList>
            <person name="Konishi M."/>
            <person name="Hatada Y."/>
            <person name="Horiuchi J."/>
        </authorList>
    </citation>
    <scope>NUCLEOTIDE SEQUENCE [LARGE SCALE GENOMIC DNA]</scope>
    <source>
        <strain evidence="3">SY62</strain>
    </source>
</reference>
<evidence type="ECO:0000313" key="2">
    <source>
        <dbReference type="EMBL" id="GAC98210.1"/>
    </source>
</evidence>
<dbReference type="AlphaFoldDB" id="R9PJB5"/>
<feature type="compositionally biased region" description="Basic and acidic residues" evidence="1">
    <location>
        <begin position="1"/>
        <end position="16"/>
    </location>
</feature>
<dbReference type="GeneID" id="24111076"/>
<dbReference type="RefSeq" id="XP_012191797.1">
    <property type="nucleotide sequence ID" value="XM_012336407.1"/>
</dbReference>
<dbReference type="HOGENOM" id="CLU_1587249_0_0_1"/>
<feature type="region of interest" description="Disordered" evidence="1">
    <location>
        <begin position="1"/>
        <end position="53"/>
    </location>
</feature>
<protein>
    <submittedName>
        <fullName evidence="2">Uncharacterized protein</fullName>
    </submittedName>
</protein>
<feature type="compositionally biased region" description="Polar residues" evidence="1">
    <location>
        <begin position="20"/>
        <end position="33"/>
    </location>
</feature>
<sequence length="168" mass="18880">MHIDTRVRGLDSETKLKPGTPNQQRLANQSTNTDEPKKSSEPESSGSESREFDLGQKSVYQSHDPSGCACSHPSTVERWSARRGEIVDFLSGPFLGEEFRTYLVIHLYRFIVEDILGCEEVRVPYPDRLLAIILRNLAGKLDRSLGQALVQLLIGMAHPRVDQLFPAF</sequence>
<gene>
    <name evidence="2" type="ORF">PHSY_005799</name>
</gene>
<organism evidence="2 3">
    <name type="scientific">Pseudozyma hubeiensis (strain SY62)</name>
    <name type="common">Yeast</name>
    <dbReference type="NCBI Taxonomy" id="1305764"/>
    <lineage>
        <taxon>Eukaryota</taxon>
        <taxon>Fungi</taxon>
        <taxon>Dikarya</taxon>
        <taxon>Basidiomycota</taxon>
        <taxon>Ustilaginomycotina</taxon>
        <taxon>Ustilaginomycetes</taxon>
        <taxon>Ustilaginales</taxon>
        <taxon>Ustilaginaceae</taxon>
        <taxon>Pseudozyma</taxon>
    </lineage>
</organism>
<dbReference type="Proteomes" id="UP000014071">
    <property type="component" value="Unassembled WGS sequence"/>
</dbReference>
<name>R9PJB5_PSEHS</name>
<dbReference type="EMBL" id="DF238816">
    <property type="protein sequence ID" value="GAC98210.1"/>
    <property type="molecule type" value="Genomic_DNA"/>
</dbReference>
<proteinExistence type="predicted"/>
<evidence type="ECO:0000256" key="1">
    <source>
        <dbReference type="SAM" id="MobiDB-lite"/>
    </source>
</evidence>